<name>A0A8S5LQ50_9CAUD</name>
<accession>A0A8S5LQ50</accession>
<sequence length="68" mass="7954">MRRATPARHKGFFYFTGHERHIFSIRFIRASRCSFDIDSSFFLIRSTAASTSLCGCWGGFSFWLPVRR</sequence>
<evidence type="ECO:0000313" key="1">
    <source>
        <dbReference type="EMBL" id="DAD72070.1"/>
    </source>
</evidence>
<dbReference type="EMBL" id="BK015893">
    <property type="protein sequence ID" value="DAD72070.1"/>
    <property type="molecule type" value="Genomic_DNA"/>
</dbReference>
<protein>
    <submittedName>
        <fullName evidence="1">Uncharacterized protein</fullName>
    </submittedName>
</protein>
<proteinExistence type="predicted"/>
<organism evidence="1">
    <name type="scientific">Siphoviridae sp. ctVFv13</name>
    <dbReference type="NCBI Taxonomy" id="2827576"/>
    <lineage>
        <taxon>Viruses</taxon>
        <taxon>Duplodnaviria</taxon>
        <taxon>Heunggongvirae</taxon>
        <taxon>Uroviricota</taxon>
        <taxon>Caudoviricetes</taxon>
    </lineage>
</organism>
<reference evidence="1" key="1">
    <citation type="journal article" date="2021" name="Proc. Natl. Acad. Sci. U.S.A.">
        <title>A Catalog of Tens of Thousands of Viruses from Human Metagenomes Reveals Hidden Associations with Chronic Diseases.</title>
        <authorList>
            <person name="Tisza M.J."/>
            <person name="Buck C.B."/>
        </authorList>
    </citation>
    <scope>NUCLEOTIDE SEQUENCE</scope>
    <source>
        <strain evidence="1">CtVFv13</strain>
    </source>
</reference>